<gene>
    <name evidence="1" type="ORF">E5336_09535</name>
</gene>
<accession>A0AC61R608</accession>
<protein>
    <submittedName>
        <fullName evidence="1">PDZ domain-containing protein</fullName>
    </submittedName>
</protein>
<reference evidence="1" key="1">
    <citation type="submission" date="2019-04" db="EMBL/GenBank/DDBJ databases">
        <title>Microbes associate with the intestines of laboratory mice.</title>
        <authorList>
            <person name="Navarre W."/>
            <person name="Wong E."/>
            <person name="Huang K."/>
            <person name="Tropini C."/>
            <person name="Ng K."/>
            <person name="Yu B."/>
        </authorList>
    </citation>
    <scope>NUCLEOTIDE SEQUENCE</scope>
    <source>
        <strain evidence="1">NM09_H32</strain>
    </source>
</reference>
<dbReference type="EMBL" id="SRYG01000020">
    <property type="protein sequence ID" value="TGY65287.1"/>
    <property type="molecule type" value="Genomic_DNA"/>
</dbReference>
<keyword evidence="2" id="KW-1185">Reference proteome</keyword>
<sequence>MEKAQRKDTGQFEKLETIYDLMTNKWYYANEIDDVQDTLVEQAIDGMTTNEIDPHTTYMGLDQAKRFSDALSGSNVGIGVGFFRNEAGNMVVRSVYIGSAADQAGLTEGDIITKVGNLNCAQATSDEIIDTIKNHADQKLEIEYERDGKSNQTTVTPGEYDSTVICRLFDDYGEIILSSFSENSGKDFHEAIQQIEKAGLKKLVIDLRDNTGGYLDAAQTIASSLLPENSVVFQEKQKNGKIEETLVSKEYDPADFDQIVILQNGNTASASEVLIGALKDNLGDKVKTVGVNTYGKGTKQVLIPFEDGTSLKYTETEWITPNGTSINQVGFAPDVEVADQEIRSVYYSTENKDLEFGPDEVAANAQALQMYLAYLGYAVDRTDNYFSQASSEALKQFQRDHDLNVTGRSDEATWKALEDNVLLEINKNEAKDDTQRQKAIEMITQE</sequence>
<dbReference type="Proteomes" id="UP000308836">
    <property type="component" value="Unassembled WGS sequence"/>
</dbReference>
<name>A0AC61R608_9FIRM</name>
<evidence type="ECO:0000313" key="2">
    <source>
        <dbReference type="Proteomes" id="UP000308836"/>
    </source>
</evidence>
<comment type="caution">
    <text evidence="1">The sequence shown here is derived from an EMBL/GenBank/DDBJ whole genome shotgun (WGS) entry which is preliminary data.</text>
</comment>
<organism evidence="1 2">
    <name type="scientific">Dubosiella muris</name>
    <dbReference type="NCBI Taxonomy" id="3038133"/>
    <lineage>
        <taxon>Bacteria</taxon>
        <taxon>Bacillati</taxon>
        <taxon>Bacillota</taxon>
        <taxon>Erysipelotrichia</taxon>
        <taxon>Erysipelotrichales</taxon>
        <taxon>Erysipelotrichaceae</taxon>
        <taxon>Dubosiella</taxon>
    </lineage>
</organism>
<evidence type="ECO:0000313" key="1">
    <source>
        <dbReference type="EMBL" id="TGY65287.1"/>
    </source>
</evidence>
<proteinExistence type="predicted"/>